<dbReference type="InterPro" id="IPR058031">
    <property type="entry name" value="AAA_lid_NorR"/>
</dbReference>
<feature type="domain" description="PAC" evidence="11">
    <location>
        <begin position="117"/>
        <end position="167"/>
    </location>
</feature>
<dbReference type="InterPro" id="IPR030828">
    <property type="entry name" value="HTH_TyrR"/>
</dbReference>
<dbReference type="PROSITE" id="PS00688">
    <property type="entry name" value="SIGMA54_INTERACT_3"/>
    <property type="match status" value="1"/>
</dbReference>
<dbReference type="GO" id="GO:0003677">
    <property type="term" value="F:DNA binding"/>
    <property type="evidence" value="ECO:0007669"/>
    <property type="project" value="UniProtKB-KW"/>
</dbReference>
<dbReference type="SUPFAM" id="SSF55785">
    <property type="entry name" value="PYP-like sensor domain (PAS domain)"/>
    <property type="match status" value="1"/>
</dbReference>
<evidence type="ECO:0000256" key="4">
    <source>
        <dbReference type="ARBA" id="ARBA00023015"/>
    </source>
</evidence>
<dbReference type="GO" id="GO:0005524">
    <property type="term" value="F:ATP binding"/>
    <property type="evidence" value="ECO:0007669"/>
    <property type="project" value="UniProtKB-KW"/>
</dbReference>
<dbReference type="PROSITE" id="PS00676">
    <property type="entry name" value="SIGMA54_INTERACT_2"/>
    <property type="match status" value="1"/>
</dbReference>
<evidence type="ECO:0000256" key="6">
    <source>
        <dbReference type="ARBA" id="ARBA00023163"/>
    </source>
</evidence>
<dbReference type="InterPro" id="IPR002078">
    <property type="entry name" value="Sigma_54_int"/>
</dbReference>
<evidence type="ECO:0000256" key="1">
    <source>
        <dbReference type="ARBA" id="ARBA00022741"/>
    </source>
</evidence>
<dbReference type="SMART" id="SM00382">
    <property type="entry name" value="AAA"/>
    <property type="match status" value="1"/>
</dbReference>
<evidence type="ECO:0000256" key="2">
    <source>
        <dbReference type="ARBA" id="ARBA00022797"/>
    </source>
</evidence>
<dbReference type="OrthoDB" id="5411866at2"/>
<dbReference type="AlphaFoldDB" id="A0A1M6MP44"/>
<keyword evidence="6" id="KW-0804">Transcription</keyword>
<keyword evidence="3" id="KW-0067">ATP-binding</keyword>
<dbReference type="InterPro" id="IPR009057">
    <property type="entry name" value="Homeodomain-like_sf"/>
</dbReference>
<feature type="domain" description="PAS" evidence="10">
    <location>
        <begin position="48"/>
        <end position="99"/>
    </location>
</feature>
<evidence type="ECO:0000256" key="5">
    <source>
        <dbReference type="ARBA" id="ARBA00023125"/>
    </source>
</evidence>
<feature type="coiled-coil region" evidence="8">
    <location>
        <begin position="158"/>
        <end position="192"/>
    </location>
</feature>
<dbReference type="InterPro" id="IPR003593">
    <property type="entry name" value="AAA+_ATPase"/>
</dbReference>
<evidence type="ECO:0000259" key="9">
    <source>
        <dbReference type="PROSITE" id="PS50045"/>
    </source>
</evidence>
<evidence type="ECO:0000259" key="10">
    <source>
        <dbReference type="PROSITE" id="PS50112"/>
    </source>
</evidence>
<dbReference type="Gene3D" id="3.30.450.20">
    <property type="entry name" value="PAS domain"/>
    <property type="match status" value="1"/>
</dbReference>
<dbReference type="InterPro" id="IPR000014">
    <property type="entry name" value="PAS"/>
</dbReference>
<evidence type="ECO:0000256" key="8">
    <source>
        <dbReference type="SAM" id="Coils"/>
    </source>
</evidence>
<dbReference type="Pfam" id="PF18024">
    <property type="entry name" value="HTH_50"/>
    <property type="match status" value="1"/>
</dbReference>
<name>A0A1M6MP44_9FIRM</name>
<dbReference type="PROSITE" id="PS50112">
    <property type="entry name" value="PAS"/>
    <property type="match status" value="1"/>
</dbReference>
<dbReference type="Pfam" id="PF25601">
    <property type="entry name" value="AAA_lid_14"/>
    <property type="match status" value="1"/>
</dbReference>
<dbReference type="InterPro" id="IPR035965">
    <property type="entry name" value="PAS-like_dom_sf"/>
</dbReference>
<dbReference type="InterPro" id="IPR027417">
    <property type="entry name" value="P-loop_NTPase"/>
</dbReference>
<dbReference type="STRING" id="1121476.SAMN02745751_03542"/>
<dbReference type="SUPFAM" id="SSF52540">
    <property type="entry name" value="P-loop containing nucleoside triphosphate hydrolases"/>
    <property type="match status" value="1"/>
</dbReference>
<proteinExistence type="predicted"/>
<dbReference type="InterPro" id="IPR025662">
    <property type="entry name" value="Sigma_54_int_dom_ATP-bd_1"/>
</dbReference>
<dbReference type="InterPro" id="IPR025943">
    <property type="entry name" value="Sigma_54_int_dom_ATP-bd_2"/>
</dbReference>
<dbReference type="EMBL" id="FQZL01000046">
    <property type="protein sequence ID" value="SHJ85251.1"/>
    <property type="molecule type" value="Genomic_DNA"/>
</dbReference>
<keyword evidence="5" id="KW-0238">DNA-binding</keyword>
<dbReference type="SUPFAM" id="SSF46689">
    <property type="entry name" value="Homeodomain-like"/>
    <property type="match status" value="1"/>
</dbReference>
<evidence type="ECO:0000259" key="11">
    <source>
        <dbReference type="PROSITE" id="PS50113"/>
    </source>
</evidence>
<dbReference type="InterPro" id="IPR025944">
    <property type="entry name" value="Sigma_54_int_dom_CS"/>
</dbReference>
<keyword evidence="2" id="KW-0058">Aromatic hydrocarbons catabolism</keyword>
<dbReference type="Proteomes" id="UP000184052">
    <property type="component" value="Unassembled WGS sequence"/>
</dbReference>
<feature type="domain" description="Sigma-54 factor interaction" evidence="9">
    <location>
        <begin position="192"/>
        <end position="421"/>
    </location>
</feature>
<evidence type="ECO:0000313" key="12">
    <source>
        <dbReference type="EMBL" id="SHJ85251.1"/>
    </source>
</evidence>
<dbReference type="PANTHER" id="PTHR32071">
    <property type="entry name" value="TRANSCRIPTIONAL REGULATORY PROTEIN"/>
    <property type="match status" value="1"/>
</dbReference>
<evidence type="ECO:0000256" key="7">
    <source>
        <dbReference type="ARBA" id="ARBA00029500"/>
    </source>
</evidence>
<keyword evidence="13" id="KW-1185">Reference proteome</keyword>
<keyword evidence="8" id="KW-0175">Coiled coil</keyword>
<dbReference type="InterPro" id="IPR000700">
    <property type="entry name" value="PAS-assoc_C"/>
</dbReference>
<keyword evidence="1" id="KW-0547">Nucleotide-binding</keyword>
<reference evidence="12 13" key="1">
    <citation type="submission" date="2016-11" db="EMBL/GenBank/DDBJ databases">
        <authorList>
            <person name="Jaros S."/>
            <person name="Januszkiewicz K."/>
            <person name="Wedrychowicz H."/>
        </authorList>
    </citation>
    <scope>NUCLEOTIDE SEQUENCE [LARGE SCALE GENOMIC DNA]</scope>
    <source>
        <strain evidence="12 13">DSM 17477</strain>
    </source>
</reference>
<organism evidence="12 13">
    <name type="scientific">Dethiosulfatibacter aminovorans DSM 17477</name>
    <dbReference type="NCBI Taxonomy" id="1121476"/>
    <lineage>
        <taxon>Bacteria</taxon>
        <taxon>Bacillati</taxon>
        <taxon>Bacillota</taxon>
        <taxon>Tissierellia</taxon>
        <taxon>Dethiosulfatibacter</taxon>
    </lineage>
</organism>
<dbReference type="Gene3D" id="3.40.50.300">
    <property type="entry name" value="P-loop containing nucleotide triphosphate hydrolases"/>
    <property type="match status" value="1"/>
</dbReference>
<dbReference type="Gene3D" id="1.10.10.60">
    <property type="entry name" value="Homeodomain-like"/>
    <property type="match status" value="1"/>
</dbReference>
<dbReference type="GO" id="GO:0006355">
    <property type="term" value="P:regulation of DNA-templated transcription"/>
    <property type="evidence" value="ECO:0007669"/>
    <property type="project" value="InterPro"/>
</dbReference>
<dbReference type="CDD" id="cd00130">
    <property type="entry name" value="PAS"/>
    <property type="match status" value="1"/>
</dbReference>
<dbReference type="Gene3D" id="1.10.8.60">
    <property type="match status" value="1"/>
</dbReference>
<dbReference type="NCBIfam" id="TIGR00229">
    <property type="entry name" value="sensory_box"/>
    <property type="match status" value="1"/>
</dbReference>
<dbReference type="PANTHER" id="PTHR32071:SF57">
    <property type="entry name" value="C4-DICARBOXYLATE TRANSPORT TRANSCRIPTIONAL REGULATORY PROTEIN DCTD"/>
    <property type="match status" value="1"/>
</dbReference>
<accession>A0A1M6MP44</accession>
<dbReference type="PROSITE" id="PS50045">
    <property type="entry name" value="SIGMA54_INTERACT_4"/>
    <property type="match status" value="1"/>
</dbReference>
<dbReference type="RefSeq" id="WP_073050942.1">
    <property type="nucleotide sequence ID" value="NZ_FQZL01000046.1"/>
</dbReference>
<protein>
    <recommendedName>
        <fullName evidence="7">HTH-type transcriptional regulatory protein TyrR</fullName>
    </recommendedName>
</protein>
<keyword evidence="4" id="KW-0805">Transcription regulation</keyword>
<gene>
    <name evidence="12" type="ORF">SAMN02745751_03542</name>
</gene>
<dbReference type="CDD" id="cd00009">
    <property type="entry name" value="AAA"/>
    <property type="match status" value="1"/>
</dbReference>
<evidence type="ECO:0000256" key="3">
    <source>
        <dbReference type="ARBA" id="ARBA00022840"/>
    </source>
</evidence>
<evidence type="ECO:0000313" key="13">
    <source>
        <dbReference type="Proteomes" id="UP000184052"/>
    </source>
</evidence>
<dbReference type="Pfam" id="PF13426">
    <property type="entry name" value="PAS_9"/>
    <property type="match status" value="1"/>
</dbReference>
<dbReference type="FunFam" id="3.40.50.300:FF:000006">
    <property type="entry name" value="DNA-binding transcriptional regulator NtrC"/>
    <property type="match status" value="1"/>
</dbReference>
<dbReference type="PROSITE" id="PS00675">
    <property type="entry name" value="SIGMA54_INTERACT_1"/>
    <property type="match status" value="1"/>
</dbReference>
<dbReference type="PROSITE" id="PS50113">
    <property type="entry name" value="PAC"/>
    <property type="match status" value="1"/>
</dbReference>
<dbReference type="Pfam" id="PF00158">
    <property type="entry name" value="Sigma54_activat"/>
    <property type="match status" value="1"/>
</dbReference>
<sequence length="503" mass="57775">MRLDTIVPKNLICLSDIREYEKEVYQDKADFVIEKKKDSDEFEKFKNVLKYYTLIFDFFEEEILVSDNTGKILFINQKSADVMGIDPEDYIGENINDLVDRKIFNPSATLNVLKERKRVDLLIRLKSGEQRLASAVPIFDQDGEMELIICTSKNVLEIVKLEEKLERRNKKISEQSEQINQLQREIMAQNNFISVSGEMKDVVNKVNKLAHFDVTLLVTGETGVGKGVLARTIHQISDRRNKPFIKVNCGLIPENLLDSELFGYEGGAFTGADAKGKVGKFELADGGTLFLDEIGEMPMSLQVKLLDFIQDKEFTRVGGTKKQVVDTRIVAATNRDLIKMVEKGSFRKDLLFRLNTVNIEIPPLRNRVEDIPELVEHFINKFNTKYMMKKRIMAETVQELLVYDWPGNIRELEHVIERMMLMSDGNYLTSEDFRINAASRTKGHAEAGRVFCTGIMPYKEAKRELERQLILKAYEKYRSTYKAAESLGINQSTVSKLLKKYSE</sequence>